<keyword evidence="3" id="KW-1185">Reference proteome</keyword>
<dbReference type="InterPro" id="IPR052777">
    <property type="entry name" value="Acetyltransferase_Enz"/>
</dbReference>
<evidence type="ECO:0000313" key="3">
    <source>
        <dbReference type="Proteomes" id="UP000306441"/>
    </source>
</evidence>
<accession>A0ABY2Q624</accession>
<dbReference type="InterPro" id="IPR016181">
    <property type="entry name" value="Acyl_CoA_acyltransferase"/>
</dbReference>
<organism evidence="2 3">
    <name type="scientific">Ollibium composti</name>
    <dbReference type="NCBI Taxonomy" id="2675109"/>
    <lineage>
        <taxon>Bacteria</taxon>
        <taxon>Pseudomonadati</taxon>
        <taxon>Pseudomonadota</taxon>
        <taxon>Alphaproteobacteria</taxon>
        <taxon>Hyphomicrobiales</taxon>
        <taxon>Phyllobacteriaceae</taxon>
        <taxon>Ollibium</taxon>
    </lineage>
</organism>
<dbReference type="EMBL" id="SSNY01000010">
    <property type="protein sequence ID" value="THF55838.1"/>
    <property type="molecule type" value="Genomic_DNA"/>
</dbReference>
<sequence length="171" mass="19163">MISVMPARSARDFDVAADLCRRLGQWDAEAVAPHGVSAADVTAIFHPDRSGSDLVAKYNHPDAMMFLARVEDVPAGCVAFEAFDEQASEIEKFFVDRQFRGKGIGRSLMAAAMAELDKGRRRTVLLHTTFYMTNAIAVYEAFGFTRCPRFRQTPEFIRHTDVFMARTLSPH</sequence>
<dbReference type="PANTHER" id="PTHR43305:SF1">
    <property type="entry name" value="FAMILY N-ACETYLTRANSFERASE, PUTATIVE (AFU_ORTHOLOGUE AFUA_2G01380)-RELATED"/>
    <property type="match status" value="1"/>
</dbReference>
<reference evidence="2 3" key="1">
    <citation type="submission" date="2019-04" db="EMBL/GenBank/DDBJ databases">
        <title>Mesorhizobium composti sp. nov., isolated from compost.</title>
        <authorList>
            <person name="Lin S.-Y."/>
            <person name="Hameed A."/>
            <person name="Hsieh Y.-T."/>
            <person name="Young C.-C."/>
        </authorList>
    </citation>
    <scope>NUCLEOTIDE SEQUENCE [LARGE SCALE GENOMIC DNA]</scope>
    <source>
        <strain evidence="2 3">CC-YTH430</strain>
    </source>
</reference>
<dbReference type="InterPro" id="IPR000182">
    <property type="entry name" value="GNAT_dom"/>
</dbReference>
<comment type="caution">
    <text evidence="2">The sequence shown here is derived from an EMBL/GenBank/DDBJ whole genome shotgun (WGS) entry which is preliminary data.</text>
</comment>
<gene>
    <name evidence="2" type="ORF">E6C48_16835</name>
</gene>
<dbReference type="Pfam" id="PF00583">
    <property type="entry name" value="Acetyltransf_1"/>
    <property type="match status" value="1"/>
</dbReference>
<name>A0ABY2Q624_9HYPH</name>
<dbReference type="PROSITE" id="PS51186">
    <property type="entry name" value="GNAT"/>
    <property type="match status" value="1"/>
</dbReference>
<dbReference type="Proteomes" id="UP000306441">
    <property type="component" value="Unassembled WGS sequence"/>
</dbReference>
<dbReference type="PANTHER" id="PTHR43305">
    <property type="entry name" value="FAMILY N-ACETYLTRANSFERASE, PUTATIVE (AFU_ORTHOLOGUE AFUA_2G01380)-RELATED"/>
    <property type="match status" value="1"/>
</dbReference>
<dbReference type="Gene3D" id="3.40.630.30">
    <property type="match status" value="1"/>
</dbReference>
<protein>
    <submittedName>
        <fullName evidence="2">GNAT family N-acetyltransferase</fullName>
    </submittedName>
</protein>
<dbReference type="SUPFAM" id="SSF55729">
    <property type="entry name" value="Acyl-CoA N-acyltransferases (Nat)"/>
    <property type="match status" value="1"/>
</dbReference>
<evidence type="ECO:0000313" key="2">
    <source>
        <dbReference type="EMBL" id="THF55838.1"/>
    </source>
</evidence>
<feature type="domain" description="N-acetyltransferase" evidence="1">
    <location>
        <begin position="2"/>
        <end position="169"/>
    </location>
</feature>
<proteinExistence type="predicted"/>
<evidence type="ECO:0000259" key="1">
    <source>
        <dbReference type="PROSITE" id="PS51186"/>
    </source>
</evidence>
<dbReference type="CDD" id="cd04301">
    <property type="entry name" value="NAT_SF"/>
    <property type="match status" value="1"/>
</dbReference>